<dbReference type="InterPro" id="IPR011701">
    <property type="entry name" value="MFS"/>
</dbReference>
<evidence type="ECO:0000256" key="6">
    <source>
        <dbReference type="ARBA" id="ARBA00023136"/>
    </source>
</evidence>
<keyword evidence="11" id="KW-1185">Reference proteome</keyword>
<accession>A0ABP8EVZ6</accession>
<dbReference type="InterPro" id="IPR036259">
    <property type="entry name" value="MFS_trans_sf"/>
</dbReference>
<sequence length="489" mass="51760">MSQTASPRIKRSLRPTTSAPPQAKRAVVSGTFGSALEWFDFAVYGAMSATVFPALFFNEMDPAMGILASFATFGVGFFARPLGGIVFGHLGDRIGRRKVLLSTFISMGVASLIIGLLPPYSAIGLAAPLLLVVMRFIQGFALGGEATGAQLMTMEHAPEDRRAFYGALMAMGSPVSQVAANLLLAVLSGVLSDAAFLSWGWRVPFLLSIALVAVGIYIRLKVEETPVYQEGMKELAQETTSPAVVIRTHWATMLRLILAFSPIVLTFYIVSVFGISYLTTHGFTRSQTFTIIMISNFLSVIAIWWGGRLADVYGRRKILMVGSIGTLVAAVMFFAVVDLGSFPLTLGMVAFALVTAQFGNAGQGALFAEAFPTHMRYTGSALALTGANLIFAAPAPFIASWLTGLSGGSTITITIFWVVTIAAAIVNMLLMGDGRTLEGGTHRFGRYLTAEETRAEDARAGGATARGTVPQAGATVPGASPTVPAGVTR</sequence>
<keyword evidence="4 8" id="KW-0812">Transmembrane</keyword>
<feature type="transmembrane region" description="Helical" evidence="8">
    <location>
        <begin position="318"/>
        <end position="336"/>
    </location>
</feature>
<dbReference type="SUPFAM" id="SSF103473">
    <property type="entry name" value="MFS general substrate transporter"/>
    <property type="match status" value="1"/>
</dbReference>
<feature type="transmembrane region" description="Helical" evidence="8">
    <location>
        <begin position="256"/>
        <end position="277"/>
    </location>
</feature>
<dbReference type="PANTHER" id="PTHR43045:SF1">
    <property type="entry name" value="SHIKIMATE TRANSPORTER"/>
    <property type="match status" value="1"/>
</dbReference>
<dbReference type="Proteomes" id="UP001499841">
    <property type="component" value="Unassembled WGS sequence"/>
</dbReference>
<dbReference type="EMBL" id="BAABBA010000011">
    <property type="protein sequence ID" value="GAA4288100.1"/>
    <property type="molecule type" value="Genomic_DNA"/>
</dbReference>
<feature type="transmembrane region" description="Helical" evidence="8">
    <location>
        <begin position="63"/>
        <end position="87"/>
    </location>
</feature>
<dbReference type="InterPro" id="IPR020846">
    <property type="entry name" value="MFS_dom"/>
</dbReference>
<gene>
    <name evidence="10" type="ORF">GCM10022262_24600</name>
</gene>
<comment type="subcellular location">
    <subcellularLocation>
        <location evidence="1">Cell membrane</location>
        <topology evidence="1">Multi-pass membrane protein</topology>
    </subcellularLocation>
</comment>
<dbReference type="PROSITE" id="PS50850">
    <property type="entry name" value="MFS"/>
    <property type="match status" value="1"/>
</dbReference>
<feature type="transmembrane region" description="Helical" evidence="8">
    <location>
        <begin position="163"/>
        <end position="187"/>
    </location>
</feature>
<protein>
    <submittedName>
        <fullName evidence="10">MFS transporter</fullName>
    </submittedName>
</protein>
<dbReference type="PROSITE" id="PS00216">
    <property type="entry name" value="SUGAR_TRANSPORT_1"/>
    <property type="match status" value="1"/>
</dbReference>
<feature type="transmembrane region" description="Helical" evidence="8">
    <location>
        <begin position="381"/>
        <end position="402"/>
    </location>
</feature>
<evidence type="ECO:0000313" key="10">
    <source>
        <dbReference type="EMBL" id="GAA4288100.1"/>
    </source>
</evidence>
<evidence type="ECO:0000256" key="5">
    <source>
        <dbReference type="ARBA" id="ARBA00022989"/>
    </source>
</evidence>
<evidence type="ECO:0000259" key="9">
    <source>
        <dbReference type="PROSITE" id="PS50850"/>
    </source>
</evidence>
<feature type="transmembrane region" description="Helical" evidence="8">
    <location>
        <begin position="38"/>
        <end position="57"/>
    </location>
</feature>
<evidence type="ECO:0000256" key="2">
    <source>
        <dbReference type="ARBA" id="ARBA00022448"/>
    </source>
</evidence>
<feature type="transmembrane region" description="Helical" evidence="8">
    <location>
        <begin position="408"/>
        <end position="430"/>
    </location>
</feature>
<keyword evidence="6 8" id="KW-0472">Membrane</keyword>
<feature type="transmembrane region" description="Helical" evidence="8">
    <location>
        <begin position="342"/>
        <end position="360"/>
    </location>
</feature>
<keyword evidence="5 8" id="KW-1133">Transmembrane helix</keyword>
<feature type="transmembrane region" description="Helical" evidence="8">
    <location>
        <begin position="289"/>
        <end position="306"/>
    </location>
</feature>
<dbReference type="PANTHER" id="PTHR43045">
    <property type="entry name" value="SHIKIMATE TRANSPORTER"/>
    <property type="match status" value="1"/>
</dbReference>
<keyword evidence="2" id="KW-0813">Transport</keyword>
<proteinExistence type="predicted"/>
<feature type="domain" description="Major facilitator superfamily (MFS) profile" evidence="9">
    <location>
        <begin position="26"/>
        <end position="435"/>
    </location>
</feature>
<evidence type="ECO:0000313" key="11">
    <source>
        <dbReference type="Proteomes" id="UP001499841"/>
    </source>
</evidence>
<comment type="caution">
    <text evidence="10">The sequence shown here is derived from an EMBL/GenBank/DDBJ whole genome shotgun (WGS) entry which is preliminary data.</text>
</comment>
<evidence type="ECO:0000256" key="8">
    <source>
        <dbReference type="SAM" id="Phobius"/>
    </source>
</evidence>
<organism evidence="10 11">
    <name type="scientific">Georgenia daeguensis</name>
    <dbReference type="NCBI Taxonomy" id="908355"/>
    <lineage>
        <taxon>Bacteria</taxon>
        <taxon>Bacillati</taxon>
        <taxon>Actinomycetota</taxon>
        <taxon>Actinomycetes</taxon>
        <taxon>Micrococcales</taxon>
        <taxon>Bogoriellaceae</taxon>
        <taxon>Georgenia</taxon>
    </lineage>
</organism>
<name>A0ABP8EVZ6_9MICO</name>
<feature type="transmembrane region" description="Helical" evidence="8">
    <location>
        <begin position="199"/>
        <end position="218"/>
    </location>
</feature>
<feature type="transmembrane region" description="Helical" evidence="8">
    <location>
        <begin position="99"/>
        <end position="117"/>
    </location>
</feature>
<evidence type="ECO:0000256" key="3">
    <source>
        <dbReference type="ARBA" id="ARBA00022475"/>
    </source>
</evidence>
<dbReference type="Pfam" id="PF07690">
    <property type="entry name" value="MFS_1"/>
    <property type="match status" value="1"/>
</dbReference>
<dbReference type="RefSeq" id="WP_345041582.1">
    <property type="nucleotide sequence ID" value="NZ_BAABBA010000011.1"/>
</dbReference>
<feature type="region of interest" description="Disordered" evidence="7">
    <location>
        <begin position="455"/>
        <end position="489"/>
    </location>
</feature>
<reference evidence="11" key="1">
    <citation type="journal article" date="2019" name="Int. J. Syst. Evol. Microbiol.">
        <title>The Global Catalogue of Microorganisms (GCM) 10K type strain sequencing project: providing services to taxonomists for standard genome sequencing and annotation.</title>
        <authorList>
            <consortium name="The Broad Institute Genomics Platform"/>
            <consortium name="The Broad Institute Genome Sequencing Center for Infectious Disease"/>
            <person name="Wu L."/>
            <person name="Ma J."/>
        </authorList>
    </citation>
    <scope>NUCLEOTIDE SEQUENCE [LARGE SCALE GENOMIC DNA]</scope>
    <source>
        <strain evidence="11">JCM 17459</strain>
    </source>
</reference>
<dbReference type="CDD" id="cd17369">
    <property type="entry name" value="MFS_ShiA_like"/>
    <property type="match status" value="1"/>
</dbReference>
<keyword evidence="3" id="KW-1003">Cell membrane</keyword>
<evidence type="ECO:0000256" key="4">
    <source>
        <dbReference type="ARBA" id="ARBA00022692"/>
    </source>
</evidence>
<dbReference type="InterPro" id="IPR005829">
    <property type="entry name" value="Sugar_transporter_CS"/>
</dbReference>
<feature type="region of interest" description="Disordered" evidence="7">
    <location>
        <begin position="1"/>
        <end position="22"/>
    </location>
</feature>
<evidence type="ECO:0000256" key="1">
    <source>
        <dbReference type="ARBA" id="ARBA00004651"/>
    </source>
</evidence>
<dbReference type="Gene3D" id="1.20.1250.20">
    <property type="entry name" value="MFS general substrate transporter like domains"/>
    <property type="match status" value="1"/>
</dbReference>
<evidence type="ECO:0000256" key="7">
    <source>
        <dbReference type="SAM" id="MobiDB-lite"/>
    </source>
</evidence>
<feature type="transmembrane region" description="Helical" evidence="8">
    <location>
        <begin position="123"/>
        <end position="142"/>
    </location>
</feature>